<name>A0A0A7PNX8_9SPHN</name>
<dbReference type="Pfam" id="PF18090">
    <property type="entry name" value="SoPB_HTH"/>
    <property type="match status" value="1"/>
</dbReference>
<sequence length="344" mass="38418">MTSKNKSFVADLAAGMEPTATTPVDRPGRLGVGVLGSRTNRLADLASGAVVDIPQELVDPARCRIWERHNRDYAALNEERCADLIETIVAQGKQEFPAIVRRVTGDPDHDYEVISGARRHWTVSWLRANNYPDIRYLIEIRSLTDEQAFRVSDLENRAREDLTDVERARDYLKALDFYYSGKQKAMAQRLNQSEAWLSRYLDLARLPNELMIAFPDPFELKISHVGTLKPILKPEDSRTRVFAEAARLAKSRADGATNIPATVPDILRALVAAAERKTKAADKAAPKKTGSTERIFLSGAGMPLLRIDKKDKRGVSVTLFPKSGGSRAEAEVAMQELLDQHWPK</sequence>
<dbReference type="GO" id="GO:0003677">
    <property type="term" value="F:DNA binding"/>
    <property type="evidence" value="ECO:0007669"/>
    <property type="project" value="InterPro"/>
</dbReference>
<geneLocation type="plasmid" evidence="3 4">
    <name>pSfKp5.2</name>
</geneLocation>
<dbReference type="PANTHER" id="PTHR33375">
    <property type="entry name" value="CHROMOSOME-PARTITIONING PROTEIN PARB-RELATED"/>
    <property type="match status" value="1"/>
</dbReference>
<dbReference type="EMBL" id="CP009123">
    <property type="protein sequence ID" value="AJA11715.1"/>
    <property type="molecule type" value="Genomic_DNA"/>
</dbReference>
<dbReference type="InterPro" id="IPR050336">
    <property type="entry name" value="Chromosome_partition/occlusion"/>
</dbReference>
<dbReference type="InterPro" id="IPR003115">
    <property type="entry name" value="ParB_N"/>
</dbReference>
<evidence type="ECO:0000259" key="2">
    <source>
        <dbReference type="SMART" id="SM00470"/>
    </source>
</evidence>
<organism evidence="3 4">
    <name type="scientific">Sphingopyxis fribergensis</name>
    <dbReference type="NCBI Taxonomy" id="1515612"/>
    <lineage>
        <taxon>Bacteria</taxon>
        <taxon>Pseudomonadati</taxon>
        <taxon>Pseudomonadota</taxon>
        <taxon>Alphaproteobacteria</taxon>
        <taxon>Sphingomonadales</taxon>
        <taxon>Sphingomonadaceae</taxon>
        <taxon>Sphingopyxis</taxon>
    </lineage>
</organism>
<dbReference type="PANTHER" id="PTHR33375:SF1">
    <property type="entry name" value="CHROMOSOME-PARTITIONING PROTEIN PARB-RELATED"/>
    <property type="match status" value="1"/>
</dbReference>
<dbReference type="GO" id="GO:0005694">
    <property type="term" value="C:chromosome"/>
    <property type="evidence" value="ECO:0007669"/>
    <property type="project" value="TreeGrafter"/>
</dbReference>
<dbReference type="KEGG" id="sphk:SKP52_24370"/>
<dbReference type="SMART" id="SM00470">
    <property type="entry name" value="ParB"/>
    <property type="match status" value="1"/>
</dbReference>
<dbReference type="InterPro" id="IPR004437">
    <property type="entry name" value="ParB/RepB/Spo0J"/>
</dbReference>
<protein>
    <submittedName>
        <fullName evidence="3">Replication protein B</fullName>
    </submittedName>
</protein>
<dbReference type="NCBIfam" id="TIGR00180">
    <property type="entry name" value="parB_part"/>
    <property type="match status" value="1"/>
</dbReference>
<reference evidence="3 4" key="1">
    <citation type="journal article" date="2015" name="Int. J. Syst. Evol. Microbiol.">
        <title>Description of Sphingopyxis fribergensis sp. nov. - a soil bacterium with the ability to degrade styrene and phenylacetic acid.</title>
        <authorList>
            <person name="Oelschlagel M."/>
            <person name="Ruckert C."/>
            <person name="Kalinowski J."/>
            <person name="Schmidt G."/>
            <person name="Schlomann M."/>
            <person name="Tischler D."/>
        </authorList>
    </citation>
    <scope>NUCLEOTIDE SEQUENCE [LARGE SCALE GENOMIC DNA]</scope>
    <source>
        <strain evidence="3 4">Kp5.2</strain>
        <plasmid evidence="3">pSfKp5.2</plasmid>
    </source>
</reference>
<evidence type="ECO:0000313" key="3">
    <source>
        <dbReference type="EMBL" id="AJA11715.1"/>
    </source>
</evidence>
<gene>
    <name evidence="3" type="ORF">SKP52_24370</name>
</gene>
<proteinExistence type="inferred from homology"/>
<evidence type="ECO:0000313" key="4">
    <source>
        <dbReference type="Proteomes" id="UP000030907"/>
    </source>
</evidence>
<dbReference type="OrthoDB" id="7190674at2"/>
<comment type="similarity">
    <text evidence="1">Belongs to the ParB family.</text>
</comment>
<dbReference type="Gene3D" id="1.10.10.2830">
    <property type="match status" value="1"/>
</dbReference>
<evidence type="ECO:0000256" key="1">
    <source>
        <dbReference type="ARBA" id="ARBA00006295"/>
    </source>
</evidence>
<dbReference type="SUPFAM" id="SSF109709">
    <property type="entry name" value="KorB DNA-binding domain-like"/>
    <property type="match status" value="1"/>
</dbReference>
<dbReference type="InterPro" id="IPR036086">
    <property type="entry name" value="ParB/Sulfiredoxin_sf"/>
</dbReference>
<dbReference type="Proteomes" id="UP000030907">
    <property type="component" value="Plasmid pSfKp5.2"/>
</dbReference>
<dbReference type="CDD" id="cd16405">
    <property type="entry name" value="RepB_like_N"/>
    <property type="match status" value="1"/>
</dbReference>
<keyword evidence="4" id="KW-1185">Reference proteome</keyword>
<dbReference type="InterPro" id="IPR037972">
    <property type="entry name" value="RepB_N"/>
</dbReference>
<dbReference type="SUPFAM" id="SSF110849">
    <property type="entry name" value="ParB/Sulfiredoxin"/>
    <property type="match status" value="1"/>
</dbReference>
<dbReference type="AlphaFoldDB" id="A0A0A7PNX8"/>
<dbReference type="InterPro" id="IPR040873">
    <property type="entry name" value="SoPB_HTH"/>
</dbReference>
<dbReference type="RefSeq" id="WP_037555861.1">
    <property type="nucleotide sequence ID" value="NZ_CP009123.1"/>
</dbReference>
<feature type="domain" description="ParB-like N-terminal" evidence="2">
    <location>
        <begin position="56"/>
        <end position="157"/>
    </location>
</feature>
<keyword evidence="3" id="KW-0614">Plasmid</keyword>
<accession>A0A0A7PNX8</accession>
<dbReference type="HOGENOM" id="CLU_065154_0_0_5"/>
<dbReference type="GO" id="GO:0007059">
    <property type="term" value="P:chromosome segregation"/>
    <property type="evidence" value="ECO:0007669"/>
    <property type="project" value="TreeGrafter"/>
</dbReference>